<gene>
    <name evidence="1" type="ORF">TWF694_003412</name>
</gene>
<name>A0AAV9WZ54_9PEZI</name>
<sequence>MHRKQVGAEIIYAYTYFQESVQVNVNGLDGDPLQNVINGRPEREKLRKVSIRWLHRAIIGYKTFFCSGNSRLEEHNGRD</sequence>
<evidence type="ECO:0000313" key="2">
    <source>
        <dbReference type="Proteomes" id="UP001365542"/>
    </source>
</evidence>
<accession>A0AAV9WZ54</accession>
<dbReference type="Proteomes" id="UP001365542">
    <property type="component" value="Unassembled WGS sequence"/>
</dbReference>
<proteinExistence type="predicted"/>
<reference evidence="1 2" key="1">
    <citation type="submission" date="2019-10" db="EMBL/GenBank/DDBJ databases">
        <authorList>
            <person name="Palmer J.M."/>
        </authorList>
    </citation>
    <scope>NUCLEOTIDE SEQUENCE [LARGE SCALE GENOMIC DNA]</scope>
    <source>
        <strain evidence="1 2">TWF694</strain>
    </source>
</reference>
<dbReference type="EMBL" id="JAVHJO010000013">
    <property type="protein sequence ID" value="KAK6530038.1"/>
    <property type="molecule type" value="Genomic_DNA"/>
</dbReference>
<protein>
    <submittedName>
        <fullName evidence="1">Uncharacterized protein</fullName>
    </submittedName>
</protein>
<keyword evidence="2" id="KW-1185">Reference proteome</keyword>
<organism evidence="1 2">
    <name type="scientific">Orbilia ellipsospora</name>
    <dbReference type="NCBI Taxonomy" id="2528407"/>
    <lineage>
        <taxon>Eukaryota</taxon>
        <taxon>Fungi</taxon>
        <taxon>Dikarya</taxon>
        <taxon>Ascomycota</taxon>
        <taxon>Pezizomycotina</taxon>
        <taxon>Orbiliomycetes</taxon>
        <taxon>Orbiliales</taxon>
        <taxon>Orbiliaceae</taxon>
        <taxon>Orbilia</taxon>
    </lineage>
</organism>
<dbReference type="AlphaFoldDB" id="A0AAV9WZ54"/>
<evidence type="ECO:0000313" key="1">
    <source>
        <dbReference type="EMBL" id="KAK6530038.1"/>
    </source>
</evidence>
<comment type="caution">
    <text evidence="1">The sequence shown here is derived from an EMBL/GenBank/DDBJ whole genome shotgun (WGS) entry which is preliminary data.</text>
</comment>